<gene>
    <name evidence="3" type="ORF">EYW47_25935</name>
</gene>
<evidence type="ECO:0000259" key="2">
    <source>
        <dbReference type="Pfam" id="PF13193"/>
    </source>
</evidence>
<proteinExistence type="predicted"/>
<feature type="domain" description="AMP-dependent synthetase/ligase" evidence="1">
    <location>
        <begin position="36"/>
        <end position="448"/>
    </location>
</feature>
<dbReference type="EMBL" id="SMRP01000015">
    <property type="protein sequence ID" value="TDG20613.1"/>
    <property type="molecule type" value="Genomic_DNA"/>
</dbReference>
<accession>A0A4V2ZYI3</accession>
<evidence type="ECO:0000313" key="4">
    <source>
        <dbReference type="Proteomes" id="UP000295722"/>
    </source>
</evidence>
<dbReference type="InterPro" id="IPR042099">
    <property type="entry name" value="ANL_N_sf"/>
</dbReference>
<keyword evidence="4" id="KW-1185">Reference proteome</keyword>
<protein>
    <submittedName>
        <fullName evidence="3">Acyl-CoA synthetase</fullName>
    </submittedName>
</protein>
<comment type="caution">
    <text evidence="3">The sequence shown here is derived from an EMBL/GenBank/DDBJ whole genome shotgun (WGS) entry which is preliminary data.</text>
</comment>
<dbReference type="Pfam" id="PF13193">
    <property type="entry name" value="AMP-binding_C"/>
    <property type="match status" value="1"/>
</dbReference>
<dbReference type="PROSITE" id="PS00455">
    <property type="entry name" value="AMP_BINDING"/>
    <property type="match status" value="1"/>
</dbReference>
<dbReference type="Gene3D" id="3.40.50.12780">
    <property type="entry name" value="N-terminal domain of ligase-like"/>
    <property type="match status" value="1"/>
</dbReference>
<reference evidence="3 4" key="1">
    <citation type="submission" date="2019-03" db="EMBL/GenBank/DDBJ databases">
        <title>Paraburkholderia sp. 4M-K11, isolated from subtropical forest soil.</title>
        <authorList>
            <person name="Gao Z.-H."/>
            <person name="Qiu L.-H."/>
        </authorList>
    </citation>
    <scope>NUCLEOTIDE SEQUENCE [LARGE SCALE GENOMIC DNA]</scope>
    <source>
        <strain evidence="3 4">4M-K11</strain>
    </source>
</reference>
<dbReference type="Gene3D" id="3.30.300.30">
    <property type="match status" value="1"/>
</dbReference>
<dbReference type="NCBIfam" id="NF005714">
    <property type="entry name" value="PRK07529.1"/>
    <property type="match status" value="1"/>
</dbReference>
<dbReference type="SUPFAM" id="SSF56801">
    <property type="entry name" value="Acetyl-CoA synthetase-like"/>
    <property type="match status" value="1"/>
</dbReference>
<evidence type="ECO:0000259" key="1">
    <source>
        <dbReference type="Pfam" id="PF00501"/>
    </source>
</evidence>
<dbReference type="InterPro" id="IPR000873">
    <property type="entry name" value="AMP-dep_synth/lig_dom"/>
</dbReference>
<organism evidence="3 4">
    <name type="scientific">Paraburkholderia silviterrae</name>
    <dbReference type="NCBI Taxonomy" id="2528715"/>
    <lineage>
        <taxon>Bacteria</taxon>
        <taxon>Pseudomonadati</taxon>
        <taxon>Pseudomonadota</taxon>
        <taxon>Betaproteobacteria</taxon>
        <taxon>Burkholderiales</taxon>
        <taxon>Burkholderiaceae</taxon>
        <taxon>Paraburkholderia</taxon>
    </lineage>
</organism>
<name>A0A4V2ZYI3_9BURK</name>
<dbReference type="RefSeq" id="WP_133197689.1">
    <property type="nucleotide sequence ID" value="NZ_JBHUCW010000005.1"/>
</dbReference>
<dbReference type="InterPro" id="IPR045851">
    <property type="entry name" value="AMP-bd_C_sf"/>
</dbReference>
<dbReference type="GO" id="GO:0016878">
    <property type="term" value="F:acid-thiol ligase activity"/>
    <property type="evidence" value="ECO:0007669"/>
    <property type="project" value="UniProtKB-ARBA"/>
</dbReference>
<dbReference type="PANTHER" id="PTHR43767:SF1">
    <property type="entry name" value="NONRIBOSOMAL PEPTIDE SYNTHASE PES1 (EUROFUNG)-RELATED"/>
    <property type="match status" value="1"/>
</dbReference>
<evidence type="ECO:0000313" key="3">
    <source>
        <dbReference type="EMBL" id="TDG20613.1"/>
    </source>
</evidence>
<dbReference type="OrthoDB" id="9766486at2"/>
<dbReference type="AlphaFoldDB" id="A0A4V2ZYI3"/>
<dbReference type="InterPro" id="IPR050237">
    <property type="entry name" value="ATP-dep_AMP-bd_enzyme"/>
</dbReference>
<feature type="domain" description="AMP-binding enzyme C-terminal" evidence="2">
    <location>
        <begin position="504"/>
        <end position="579"/>
    </location>
</feature>
<dbReference type="PANTHER" id="PTHR43767">
    <property type="entry name" value="LONG-CHAIN-FATTY-ACID--COA LIGASE"/>
    <property type="match status" value="1"/>
</dbReference>
<dbReference type="Proteomes" id="UP000295722">
    <property type="component" value="Unassembled WGS sequence"/>
</dbReference>
<dbReference type="InterPro" id="IPR020845">
    <property type="entry name" value="AMP-binding_CS"/>
</dbReference>
<sequence length="673" mass="71569">MKGVANVHDVLAIETQGQGADLPSSTYEMICRGAAINPSAPALSFFATAGDYRNAECWTYSELVRDVTRTANMFEGLGVQRDSVVAYVLPNLPETHFVIWGGEAAGIVCAINPLLEGEAIGELLNASGASVLVTLAPFPGTDLWQKVQTVLHKLPCLQHLVLVNPADRMQGEKGSAARMLQRGECSKLHGPGGIHGAVPSHVGIHDFGTAIAGESGVALSSTRRMSIDDVSSFFCTGGTTGLPKIAIRRQGNEVANAWNAGQFFGESIGPGKTIFCGLPLFHVNAVMVTGLLAFSRGAHVVLGTPQGYRGEGVVKRFWEIVEHYRINFFSAVPTLYGSLLDVPIGEHDVSSLEYGLCGAAPMPVELLRTFQDRTGIRILEGYGLTEGTCISSVNPPLGERRVGSIGLRLPGQAMKAVVVDETGRYVRDCVADEVGQLLISGPNVFAGYTRPEQNSGVWMEGGDGGRWLNTGDLGRCDPDGYFWLTGRKKELIIRGGHNIDPAAIEEPLHRHPAVQIAAAVGRPDIHAGELPVAYVQLKPGTTATEAELAEFLRHEINERAALPKGIRIVDAMPLTGVGKIFKPALKRRETADALRSALVEAGVEDATISLIDDTLRGIALQVELADSAFEALASSALGRFPFAFSISVAVRPSRAEQPTGTDAAVTDTPGSST</sequence>
<dbReference type="InterPro" id="IPR025110">
    <property type="entry name" value="AMP-bd_C"/>
</dbReference>
<dbReference type="Pfam" id="PF00501">
    <property type="entry name" value="AMP-binding"/>
    <property type="match status" value="1"/>
</dbReference>